<dbReference type="EMBL" id="JADQUG010000278">
    <property type="protein sequence ID" value="MBG9355558.1"/>
    <property type="molecule type" value="Genomic_DNA"/>
</dbReference>
<gene>
    <name evidence="1" type="ORF">I4J41_14180</name>
</gene>
<evidence type="ECO:0008006" key="3">
    <source>
        <dbReference type="Google" id="ProtNLM"/>
    </source>
</evidence>
<keyword evidence="2" id="KW-1185">Reference proteome</keyword>
<dbReference type="Proteomes" id="UP000615580">
    <property type="component" value="Unassembled WGS sequence"/>
</dbReference>
<comment type="caution">
    <text evidence="1">The sequence shown here is derived from an EMBL/GenBank/DDBJ whole genome shotgun (WGS) entry which is preliminary data.</text>
</comment>
<reference evidence="1 2" key="1">
    <citation type="journal article" date="2020" name="J. Clin. Microbiol.">
        <title>Assessing the Genetic Diversity of Austrian Corynebacterium diphtheriae Clinical Isolates, 2011-2019.</title>
        <authorList>
            <person name="Schaeffer J."/>
            <person name="Huhulescu S."/>
            <person name="Stoeger A."/>
            <person name="Allerberger F."/>
            <person name="Ruppitsch W."/>
        </authorList>
    </citation>
    <scope>NUCLEOTIDE SEQUENCE [LARGE SCALE GENOMIC DNA]</scope>
    <source>
        <strain evidence="1 2">04-17</strain>
    </source>
</reference>
<evidence type="ECO:0000313" key="1">
    <source>
        <dbReference type="EMBL" id="MBG9355558.1"/>
    </source>
</evidence>
<sequence>LMREQGLVSKIRRKKYNSYRGTVSHIADNVLGRRFIQDAPNKEGCGRFVRHFQPHATAAMR</sequence>
<protein>
    <recommendedName>
        <fullName evidence="3">Transposase</fullName>
    </recommendedName>
</protein>
<dbReference type="RefSeq" id="WP_197690509.1">
    <property type="nucleotide sequence ID" value="NZ_JADQUD010000251.1"/>
</dbReference>
<accession>A0ABS0LHF2</accession>
<evidence type="ECO:0000313" key="2">
    <source>
        <dbReference type="Proteomes" id="UP000615580"/>
    </source>
</evidence>
<proteinExistence type="predicted"/>
<name>A0ABS0LHF2_9CORY</name>
<organism evidence="1 2">
    <name type="scientific">Corynebacterium belfantii</name>
    <dbReference type="NCBI Taxonomy" id="2014537"/>
    <lineage>
        <taxon>Bacteria</taxon>
        <taxon>Bacillati</taxon>
        <taxon>Actinomycetota</taxon>
        <taxon>Actinomycetes</taxon>
        <taxon>Mycobacteriales</taxon>
        <taxon>Corynebacteriaceae</taxon>
        <taxon>Corynebacterium</taxon>
    </lineage>
</organism>
<feature type="non-terminal residue" evidence="1">
    <location>
        <position position="1"/>
    </location>
</feature>